<sequence>MAAAEDPPPGEIDANLRHRLPFPRWGDRRIPRRGSVDRNGVDRTRSEAAPSGSRGSPAGQRSCGGGGGEDGGLEELRAKLMGHLQDAADRMKLETPEAARETARPWNLRARRPTNGNGQGGCASAGALTGATDEEDKRRKSGLTVSLTAEEIEEDIYAVTGSRPRRRPKKRPRAVQRLLDSLSSQDCGCPRSRWSLTRLGMTESLTLPSSSLQSKTCVAESYVTCSCFLLHFIVSCEHLWFLC</sequence>
<feature type="region of interest" description="Disordered" evidence="1">
    <location>
        <begin position="1"/>
        <end position="75"/>
    </location>
</feature>
<protein>
    <submittedName>
        <fullName evidence="2">(wild Malaysian banana) hypothetical protein</fullName>
    </submittedName>
</protein>
<dbReference type="PANTHER" id="PTHR33130">
    <property type="entry name" value="PUTATIVE (DUF1639)-RELATED"/>
    <property type="match status" value="1"/>
</dbReference>
<evidence type="ECO:0000256" key="1">
    <source>
        <dbReference type="SAM" id="MobiDB-lite"/>
    </source>
</evidence>
<evidence type="ECO:0000313" key="2">
    <source>
        <dbReference type="EMBL" id="CAG1851463.1"/>
    </source>
</evidence>
<name>A0A8D7AKU4_MUSAM</name>
<gene>
    <name evidence="2" type="ORF">GSMUA_191030.1</name>
</gene>
<feature type="region of interest" description="Disordered" evidence="1">
    <location>
        <begin position="109"/>
        <end position="141"/>
    </location>
</feature>
<accession>A0A8D7AKU4</accession>
<feature type="compositionally biased region" description="Basic and acidic residues" evidence="1">
    <location>
        <begin position="25"/>
        <end position="46"/>
    </location>
</feature>
<dbReference type="InterPro" id="IPR012438">
    <property type="entry name" value="DUF1639"/>
</dbReference>
<dbReference type="AlphaFoldDB" id="A0A8D7AKU4"/>
<reference evidence="2" key="1">
    <citation type="submission" date="2021-03" db="EMBL/GenBank/DDBJ databases">
        <authorList>
            <consortium name="Genoscope - CEA"/>
            <person name="William W."/>
        </authorList>
    </citation>
    <scope>NUCLEOTIDE SEQUENCE</scope>
    <source>
        <strain evidence="2">Doubled-haploid Pahang</strain>
    </source>
</reference>
<proteinExistence type="predicted"/>
<dbReference type="Pfam" id="PF07797">
    <property type="entry name" value="DUF1639"/>
    <property type="match status" value="1"/>
</dbReference>
<dbReference type="EMBL" id="HG996468">
    <property type="protein sequence ID" value="CAG1851463.1"/>
    <property type="molecule type" value="Genomic_DNA"/>
</dbReference>
<dbReference type="PANTHER" id="PTHR33130:SF2">
    <property type="entry name" value="OS11G0562266 PROTEIN"/>
    <property type="match status" value="1"/>
</dbReference>
<feature type="compositionally biased region" description="Pro residues" evidence="1">
    <location>
        <begin position="1"/>
        <end position="10"/>
    </location>
</feature>
<organism evidence="2">
    <name type="scientific">Musa acuminata subsp. malaccensis</name>
    <name type="common">Wild banana</name>
    <name type="synonym">Musa malaccensis</name>
    <dbReference type="NCBI Taxonomy" id="214687"/>
    <lineage>
        <taxon>Eukaryota</taxon>
        <taxon>Viridiplantae</taxon>
        <taxon>Streptophyta</taxon>
        <taxon>Embryophyta</taxon>
        <taxon>Tracheophyta</taxon>
        <taxon>Spermatophyta</taxon>
        <taxon>Magnoliopsida</taxon>
        <taxon>Liliopsida</taxon>
        <taxon>Zingiberales</taxon>
        <taxon>Musaceae</taxon>
        <taxon>Musa</taxon>
    </lineage>
</organism>